<keyword evidence="5" id="KW-0479">Metal-binding</keyword>
<keyword evidence="10 11" id="KW-0694">RNA-binding</keyword>
<comment type="similarity">
    <text evidence="11">Belongs to the tRNA nucleotidyltransferase/poly(A) polymerase family.</text>
</comment>
<dbReference type="STRING" id="690567.2668"/>
<proteinExistence type="inferred from homology"/>
<evidence type="ECO:0000256" key="10">
    <source>
        <dbReference type="ARBA" id="ARBA00022884"/>
    </source>
</evidence>
<dbReference type="Proteomes" id="UP000045545">
    <property type="component" value="Unassembled WGS sequence"/>
</dbReference>
<dbReference type="PANTHER" id="PTHR47545">
    <property type="entry name" value="MULTIFUNCTIONAL CCA PROTEIN"/>
    <property type="match status" value="1"/>
</dbReference>
<dbReference type="GO" id="GO:0005524">
    <property type="term" value="F:ATP binding"/>
    <property type="evidence" value="ECO:0007669"/>
    <property type="project" value="UniProtKB-KW"/>
</dbReference>
<dbReference type="SUPFAM" id="SSF81301">
    <property type="entry name" value="Nucleotidyltransferase"/>
    <property type="match status" value="1"/>
</dbReference>
<dbReference type="NCBIfam" id="TIGR00277">
    <property type="entry name" value="HDIG"/>
    <property type="match status" value="1"/>
</dbReference>
<keyword evidence="6" id="KW-0547">Nucleotide-binding</keyword>
<gene>
    <name evidence="13" type="ORF">2668</name>
</gene>
<name>A0A0E4C9P0_9FIRM</name>
<dbReference type="GO" id="GO:0046872">
    <property type="term" value="F:metal ion binding"/>
    <property type="evidence" value="ECO:0007669"/>
    <property type="project" value="UniProtKB-KW"/>
</dbReference>
<feature type="domain" description="HD/PDEase" evidence="12">
    <location>
        <begin position="226"/>
        <end position="346"/>
    </location>
</feature>
<dbReference type="Gene3D" id="1.10.3090.10">
    <property type="entry name" value="cca-adding enzyme, domain 2"/>
    <property type="match status" value="1"/>
</dbReference>
<keyword evidence="14" id="KW-1185">Reference proteome</keyword>
<dbReference type="GO" id="GO:0003723">
    <property type="term" value="F:RNA binding"/>
    <property type="evidence" value="ECO:0007669"/>
    <property type="project" value="UniProtKB-KW"/>
</dbReference>
<evidence type="ECO:0000256" key="7">
    <source>
        <dbReference type="ARBA" id="ARBA00022800"/>
    </source>
</evidence>
<evidence type="ECO:0000256" key="2">
    <source>
        <dbReference type="ARBA" id="ARBA00022679"/>
    </source>
</evidence>
<evidence type="ECO:0000256" key="5">
    <source>
        <dbReference type="ARBA" id="ARBA00022723"/>
    </source>
</evidence>
<dbReference type="RefSeq" id="WP_046499928.1">
    <property type="nucleotide sequence ID" value="NZ_CGIH01000050.1"/>
</dbReference>
<keyword evidence="7" id="KW-0692">RNA repair</keyword>
<dbReference type="InterPro" id="IPR043519">
    <property type="entry name" value="NT_sf"/>
</dbReference>
<dbReference type="SMART" id="SM00471">
    <property type="entry name" value="HDc"/>
    <property type="match status" value="1"/>
</dbReference>
<keyword evidence="8" id="KW-0067">ATP-binding</keyword>
<keyword evidence="4" id="KW-0548">Nucleotidyltransferase</keyword>
<evidence type="ECO:0000256" key="4">
    <source>
        <dbReference type="ARBA" id="ARBA00022695"/>
    </source>
</evidence>
<dbReference type="SUPFAM" id="SSF81891">
    <property type="entry name" value="Poly A polymerase C-terminal region-like"/>
    <property type="match status" value="1"/>
</dbReference>
<dbReference type="InterPro" id="IPR006675">
    <property type="entry name" value="HDIG_dom"/>
</dbReference>
<evidence type="ECO:0000313" key="13">
    <source>
        <dbReference type="EMBL" id="CFY07724.1"/>
    </source>
</evidence>
<keyword evidence="2 11" id="KW-0808">Transferase</keyword>
<dbReference type="AlphaFoldDB" id="A0A0E4C9P0"/>
<sequence>MLNNIAWDIANQGGRVFYSGGYVRDYLLTGQAELGKDIDLEVFGLNKDELISVLSTYGQPIVVGKSFPVIKIRHNPKWDFTLPETPQISYREACARRDFTINAMMMDVLSGAILDFFDGRKDLDNKLIRHTTEHVFAVDPLRVYRAVQLAARFSFSIETTTLELMKQTNLDDIKPERILAELSKLLLLAHKPSLGLSYMQETGILKCRHPMLFRLIGCEQSPLNHPEGDVWQHTLQVVDICARLKIKSQDQEVLMFAALLHDLGKPTTTCSRNGKITAYGHDVEGEKLARIFLNQLNASKSLIIGVSKLVREHMHPILLYKSRDQVSDKAIRKLVNRVNVRELLLLAEADFKGRGQERDFAPVQEWLNDRISRLGLDPEKGITPYVQGRDLIALGLKPGPEFRKIMDQCFEMQLEGKSRQEILNRIKEDI</sequence>
<evidence type="ECO:0000256" key="1">
    <source>
        <dbReference type="ARBA" id="ARBA00001946"/>
    </source>
</evidence>
<evidence type="ECO:0000256" key="11">
    <source>
        <dbReference type="RuleBase" id="RU003953"/>
    </source>
</evidence>
<evidence type="ECO:0000256" key="9">
    <source>
        <dbReference type="ARBA" id="ARBA00022842"/>
    </source>
</evidence>
<dbReference type="InterPro" id="IPR006674">
    <property type="entry name" value="HD_domain"/>
</dbReference>
<dbReference type="Pfam" id="PF01966">
    <property type="entry name" value="HD"/>
    <property type="match status" value="1"/>
</dbReference>
<dbReference type="GO" id="GO:0008033">
    <property type="term" value="P:tRNA processing"/>
    <property type="evidence" value="ECO:0007669"/>
    <property type="project" value="UniProtKB-KW"/>
</dbReference>
<dbReference type="EMBL" id="CGIH01000050">
    <property type="protein sequence ID" value="CFY07724.1"/>
    <property type="molecule type" value="Genomic_DNA"/>
</dbReference>
<dbReference type="InterPro" id="IPR002646">
    <property type="entry name" value="PolA_pol_head_dom"/>
</dbReference>
<dbReference type="GO" id="GO:0016779">
    <property type="term" value="F:nucleotidyltransferase activity"/>
    <property type="evidence" value="ECO:0007669"/>
    <property type="project" value="UniProtKB-KW"/>
</dbReference>
<dbReference type="CDD" id="cd00077">
    <property type="entry name" value="HDc"/>
    <property type="match status" value="1"/>
</dbReference>
<dbReference type="Pfam" id="PF12627">
    <property type="entry name" value="PolyA_pol_RNAbd"/>
    <property type="match status" value="1"/>
</dbReference>
<evidence type="ECO:0000259" key="12">
    <source>
        <dbReference type="SMART" id="SM00471"/>
    </source>
</evidence>
<keyword evidence="9" id="KW-0460">Magnesium</keyword>
<accession>A0A0E4C9P0</accession>
<dbReference type="GO" id="GO:0042245">
    <property type="term" value="P:RNA repair"/>
    <property type="evidence" value="ECO:0007669"/>
    <property type="project" value="UniProtKB-KW"/>
</dbReference>
<comment type="cofactor">
    <cofactor evidence="1">
        <name>Mg(2+)</name>
        <dbReference type="ChEBI" id="CHEBI:18420"/>
    </cofactor>
</comment>
<reference evidence="13 14" key="1">
    <citation type="submission" date="2015-03" db="EMBL/GenBank/DDBJ databases">
        <authorList>
            <person name="Murphy D."/>
        </authorList>
    </citation>
    <scope>NUCLEOTIDE SEQUENCE [LARGE SCALE GENOMIC DNA]</scope>
    <source>
        <strain evidence="13 14">OL-4</strain>
    </source>
</reference>
<organism evidence="13 14">
    <name type="scientific">Syntrophomonas zehnderi OL-4</name>
    <dbReference type="NCBI Taxonomy" id="690567"/>
    <lineage>
        <taxon>Bacteria</taxon>
        <taxon>Bacillati</taxon>
        <taxon>Bacillota</taxon>
        <taxon>Clostridia</taxon>
        <taxon>Eubacteriales</taxon>
        <taxon>Syntrophomonadaceae</taxon>
        <taxon>Syntrophomonas</taxon>
    </lineage>
</organism>
<evidence type="ECO:0000313" key="14">
    <source>
        <dbReference type="Proteomes" id="UP000045545"/>
    </source>
</evidence>
<dbReference type="InterPro" id="IPR050124">
    <property type="entry name" value="tRNA_CCA-adding_enzyme"/>
</dbReference>
<evidence type="ECO:0000256" key="8">
    <source>
        <dbReference type="ARBA" id="ARBA00022840"/>
    </source>
</evidence>
<keyword evidence="3" id="KW-0819">tRNA processing</keyword>
<dbReference type="InterPro" id="IPR032828">
    <property type="entry name" value="PolyA_RNA-bd"/>
</dbReference>
<evidence type="ECO:0000256" key="3">
    <source>
        <dbReference type="ARBA" id="ARBA00022694"/>
    </source>
</evidence>
<dbReference type="Pfam" id="PF01743">
    <property type="entry name" value="PolyA_pol"/>
    <property type="match status" value="1"/>
</dbReference>
<dbReference type="PANTHER" id="PTHR47545:SF1">
    <property type="entry name" value="MULTIFUNCTIONAL CCA PROTEIN"/>
    <property type="match status" value="1"/>
</dbReference>
<protein>
    <submittedName>
        <fullName evidence="13">HD/PDEase domain</fullName>
    </submittedName>
</protein>
<dbReference type="Gene3D" id="3.30.460.10">
    <property type="entry name" value="Beta Polymerase, domain 2"/>
    <property type="match status" value="1"/>
</dbReference>
<dbReference type="InterPro" id="IPR003607">
    <property type="entry name" value="HD/PDEase_dom"/>
</dbReference>
<evidence type="ECO:0000256" key="6">
    <source>
        <dbReference type="ARBA" id="ARBA00022741"/>
    </source>
</evidence>